<dbReference type="PANTHER" id="PTHR32309:SF13">
    <property type="entry name" value="FERRIC ENTEROBACTIN TRANSPORT PROTEIN FEPE"/>
    <property type="match status" value="1"/>
</dbReference>
<dbReference type="EMBL" id="CP009335">
    <property type="protein sequence ID" value="AJG77223.1"/>
    <property type="molecule type" value="Genomic_DNA"/>
</dbReference>
<dbReference type="AlphaFoldDB" id="A0A0B5NYJ4"/>
<dbReference type="InterPro" id="IPR050445">
    <property type="entry name" value="Bact_polysacc_biosynth/exp"/>
</dbReference>
<reference evidence="4 6" key="2">
    <citation type="submission" date="2020-05" db="EMBL/GenBank/DDBJ databases">
        <title>FDA dAtabase for Regulatory Grade micrObial Sequences (FDA-ARGOS): Supporting development and validation of Infectious Disease Dx tests.</title>
        <authorList>
            <person name="Nelson B."/>
            <person name="Plummer A."/>
            <person name="Tallon L."/>
            <person name="Sadzewicz L."/>
            <person name="Zhao X."/>
            <person name="Vavikolanu K."/>
            <person name="Mehta A."/>
            <person name="Aluvathingal J."/>
            <person name="Nadendla S."/>
            <person name="Myers T."/>
            <person name="Yan Y."/>
            <person name="Sichtig H."/>
        </authorList>
    </citation>
    <scope>NUCLEOTIDE SEQUENCE [LARGE SCALE GENOMIC DNA]</scope>
    <source>
        <strain evidence="4 6">FDAARGOS_795</strain>
    </source>
</reference>
<evidence type="ECO:0000313" key="6">
    <source>
        <dbReference type="Proteomes" id="UP000501107"/>
    </source>
</evidence>
<dbReference type="InterPro" id="IPR005702">
    <property type="entry name" value="Wzc-like_C"/>
</dbReference>
<reference evidence="3 5" key="1">
    <citation type="journal article" date="2015" name="Genome Announc.">
        <title>Complete genome sequences for 35 biothreat assay-relevant bacillus species.</title>
        <authorList>
            <person name="Johnson S.L."/>
            <person name="Daligault H.E."/>
            <person name="Davenport K.W."/>
            <person name="Jaissle J."/>
            <person name="Frey K.G."/>
            <person name="Ladner J.T."/>
            <person name="Broomall S.M."/>
            <person name="Bishop-Lilly K.A."/>
            <person name="Bruce D.C."/>
            <person name="Gibbons H.S."/>
            <person name="Coyne S.R."/>
            <person name="Lo C.C."/>
            <person name="Meincke L."/>
            <person name="Munk A.C."/>
            <person name="Koroleva G.I."/>
            <person name="Rosenzweig C.N."/>
            <person name="Palacios G.F."/>
            <person name="Redden C.L."/>
            <person name="Minogue T.D."/>
            <person name="Chain P.S."/>
        </authorList>
    </citation>
    <scope>NUCLEOTIDE SEQUENCE [LARGE SCALE GENOMIC DNA]</scope>
    <source>
        <strain evidence="3 5">HD1011</strain>
    </source>
</reference>
<dbReference type="RefSeq" id="WP_025988740.1">
    <property type="nucleotide sequence ID" value="NZ_CP009335.1"/>
</dbReference>
<evidence type="ECO:0000313" key="4">
    <source>
        <dbReference type="EMBL" id="QKH26445.1"/>
    </source>
</evidence>
<dbReference type="EMBL" id="CP053980">
    <property type="protein sequence ID" value="QKH26445.1"/>
    <property type="molecule type" value="Genomic_DNA"/>
</dbReference>
<evidence type="ECO:0000256" key="1">
    <source>
        <dbReference type="ARBA" id="ARBA00022741"/>
    </source>
</evidence>
<dbReference type="CDD" id="cd05387">
    <property type="entry name" value="BY-kinase"/>
    <property type="match status" value="1"/>
</dbReference>
<dbReference type="SUPFAM" id="SSF52540">
    <property type="entry name" value="P-loop containing nucleoside triphosphate hydrolases"/>
    <property type="match status" value="1"/>
</dbReference>
<keyword evidence="4" id="KW-0808">Transferase</keyword>
<gene>
    <name evidence="3" type="ORF">BF38_2804</name>
    <name evidence="4" type="ORF">FOC89_21695</name>
</gene>
<evidence type="ECO:0000313" key="5">
    <source>
        <dbReference type="Proteomes" id="UP000031876"/>
    </source>
</evidence>
<keyword evidence="1" id="KW-0547">Nucleotide-binding</keyword>
<dbReference type="InterPro" id="IPR027417">
    <property type="entry name" value="P-loop_NTPase"/>
</dbReference>
<dbReference type="KEGG" id="btw:BF38_2804"/>
<dbReference type="GO" id="GO:0005886">
    <property type="term" value="C:plasma membrane"/>
    <property type="evidence" value="ECO:0007669"/>
    <property type="project" value="TreeGrafter"/>
</dbReference>
<dbReference type="GO" id="GO:0004713">
    <property type="term" value="F:protein tyrosine kinase activity"/>
    <property type="evidence" value="ECO:0007669"/>
    <property type="project" value="TreeGrafter"/>
</dbReference>
<dbReference type="Proteomes" id="UP000031876">
    <property type="component" value="Chromosome"/>
</dbReference>
<evidence type="ECO:0000256" key="2">
    <source>
        <dbReference type="ARBA" id="ARBA00022840"/>
    </source>
</evidence>
<dbReference type="Gene3D" id="3.40.50.300">
    <property type="entry name" value="P-loop containing nucleotide triphosphate hydrolases"/>
    <property type="match status" value="1"/>
</dbReference>
<protein>
    <submittedName>
        <fullName evidence="3">AAA domain protein</fullName>
    </submittedName>
    <submittedName>
        <fullName evidence="4">CpsD/CapB family tyrosine-protein kinase</fullName>
    </submittedName>
</protein>
<evidence type="ECO:0000313" key="3">
    <source>
        <dbReference type="EMBL" id="AJG77223.1"/>
    </source>
</evidence>
<keyword evidence="2" id="KW-0067">ATP-binding</keyword>
<dbReference type="Proteomes" id="UP000501107">
    <property type="component" value="Chromosome"/>
</dbReference>
<proteinExistence type="predicted"/>
<sequence length="206" mass="23579">MSMFKTKKQLLFNPHDALMKEQFYTVYHELKKTGKQVFTVISTKDRGVVAQLIVNIGLVFAEMKKKVLLIDVNFSDPKLHLLLQSNHTKTVNDIISDFTCSYESFSSNLSKYLYCIPAKKTVHTGTTLVSMDEFDRAIAKWREDFDYIFLYSSEVFELPATHISAGKCDGVILAVKKRKDSLRTVQKAITDIKKKECELMGIVLYS</sequence>
<name>A0A0B5NYJ4_BACTU</name>
<organism evidence="4 6">
    <name type="scientific">Bacillus thuringiensis</name>
    <dbReference type="NCBI Taxonomy" id="1428"/>
    <lineage>
        <taxon>Bacteria</taxon>
        <taxon>Bacillati</taxon>
        <taxon>Bacillota</taxon>
        <taxon>Bacilli</taxon>
        <taxon>Bacillales</taxon>
        <taxon>Bacillaceae</taxon>
        <taxon>Bacillus</taxon>
        <taxon>Bacillus cereus group</taxon>
    </lineage>
</organism>
<keyword evidence="4" id="KW-0418">Kinase</keyword>
<accession>A0A0B5NYJ4</accession>
<dbReference type="PANTHER" id="PTHR32309">
    <property type="entry name" value="TYROSINE-PROTEIN KINASE"/>
    <property type="match status" value="1"/>
</dbReference>